<dbReference type="GO" id="GO:0004066">
    <property type="term" value="F:asparagine synthase (glutamine-hydrolyzing) activity"/>
    <property type="evidence" value="ECO:0007669"/>
    <property type="project" value="InterPro"/>
</dbReference>
<evidence type="ECO:0000313" key="6">
    <source>
        <dbReference type="EMBL" id="KAK5608568.1"/>
    </source>
</evidence>
<dbReference type="EMBL" id="JAHHUM010001800">
    <property type="protein sequence ID" value="KAK5608568.1"/>
    <property type="molecule type" value="Genomic_DNA"/>
</dbReference>
<comment type="caution">
    <text evidence="6">The sequence shown here is derived from an EMBL/GenBank/DDBJ whole genome shotgun (WGS) entry which is preliminary data.</text>
</comment>
<dbReference type="AlphaFoldDB" id="A0AAV9RI13"/>
<feature type="region of interest" description="Disordered" evidence="5">
    <location>
        <begin position="94"/>
        <end position="113"/>
    </location>
</feature>
<evidence type="ECO:0000313" key="7">
    <source>
        <dbReference type="Proteomes" id="UP001311232"/>
    </source>
</evidence>
<dbReference type="InterPro" id="IPR051857">
    <property type="entry name" value="Asn_synthetase_domain"/>
</dbReference>
<dbReference type="Gene3D" id="3.40.50.620">
    <property type="entry name" value="HUPs"/>
    <property type="match status" value="1"/>
</dbReference>
<dbReference type="SUPFAM" id="SSF52402">
    <property type="entry name" value="Adenine nucleotide alpha hydrolases-like"/>
    <property type="match status" value="1"/>
</dbReference>
<evidence type="ECO:0000256" key="3">
    <source>
        <dbReference type="ARBA" id="ARBA00022962"/>
    </source>
</evidence>
<evidence type="ECO:0000256" key="4">
    <source>
        <dbReference type="ARBA" id="ARBA00040716"/>
    </source>
</evidence>
<dbReference type="InterPro" id="IPR014729">
    <property type="entry name" value="Rossmann-like_a/b/a_fold"/>
</dbReference>
<gene>
    <name evidence="6" type="ORF">CRENBAI_023685</name>
</gene>
<evidence type="ECO:0000256" key="5">
    <source>
        <dbReference type="SAM" id="MobiDB-lite"/>
    </source>
</evidence>
<protein>
    <recommendedName>
        <fullName evidence="4">Asparagine synthetase domain-containing protein 1</fullName>
    </recommendedName>
</protein>
<accession>A0AAV9RI13</accession>
<dbReference type="InterPro" id="IPR001962">
    <property type="entry name" value="Asn_synthase"/>
</dbReference>
<proteinExistence type="predicted"/>
<keyword evidence="7" id="KW-1185">Reference proteome</keyword>
<sequence length="255" mass="28276">MIEDQLYMSSLHSWEAATAEKQETSDTDAIQFSWFLTGSQGRGSSPTIPHRMALRDLSCSTLKPCGCGGPERRSMCKTPARLPGVGRQTRNVHTVKNTPVPPRGLEETPSGYTPSVILHRDRRRMRSGRALHCPPATQSSRILRRSCDMTGLLQEPVHSAAWAGYPSNNGFPYLDEDVVSYLNSLPVWDKADLSLPRGVGEKLLLRLAAKQLGLGQSAVLPKRAMQFGSRVAKMEDRREKASDRCRRLLTGQTFS</sequence>
<keyword evidence="2" id="KW-0061">Asparagine biosynthesis</keyword>
<dbReference type="CDD" id="cd01991">
    <property type="entry name" value="Asn_synthase_B_C"/>
    <property type="match status" value="1"/>
</dbReference>
<evidence type="ECO:0000256" key="2">
    <source>
        <dbReference type="ARBA" id="ARBA00022888"/>
    </source>
</evidence>
<dbReference type="Proteomes" id="UP001311232">
    <property type="component" value="Unassembled WGS sequence"/>
</dbReference>
<evidence type="ECO:0000256" key="1">
    <source>
        <dbReference type="ARBA" id="ARBA00022605"/>
    </source>
</evidence>
<organism evidence="6 7">
    <name type="scientific">Crenichthys baileyi</name>
    <name type="common">White River springfish</name>
    <dbReference type="NCBI Taxonomy" id="28760"/>
    <lineage>
        <taxon>Eukaryota</taxon>
        <taxon>Metazoa</taxon>
        <taxon>Chordata</taxon>
        <taxon>Craniata</taxon>
        <taxon>Vertebrata</taxon>
        <taxon>Euteleostomi</taxon>
        <taxon>Actinopterygii</taxon>
        <taxon>Neopterygii</taxon>
        <taxon>Teleostei</taxon>
        <taxon>Neoteleostei</taxon>
        <taxon>Acanthomorphata</taxon>
        <taxon>Ovalentaria</taxon>
        <taxon>Atherinomorphae</taxon>
        <taxon>Cyprinodontiformes</taxon>
        <taxon>Goodeidae</taxon>
        <taxon>Crenichthys</taxon>
    </lineage>
</organism>
<name>A0AAV9RI13_9TELE</name>
<keyword evidence="3" id="KW-0315">Glutamine amidotransferase</keyword>
<dbReference type="GO" id="GO:0006529">
    <property type="term" value="P:asparagine biosynthetic process"/>
    <property type="evidence" value="ECO:0007669"/>
    <property type="project" value="UniProtKB-KW"/>
</dbReference>
<dbReference type="PANTHER" id="PTHR45937:SF1">
    <property type="entry name" value="ASPARAGINE SYNTHETASE DOMAIN-CONTAINING PROTEIN 1"/>
    <property type="match status" value="1"/>
</dbReference>
<keyword evidence="1" id="KW-0028">Amino-acid biosynthesis</keyword>
<reference evidence="6 7" key="1">
    <citation type="submission" date="2021-06" db="EMBL/GenBank/DDBJ databases">
        <authorList>
            <person name="Palmer J.M."/>
        </authorList>
    </citation>
    <scope>NUCLEOTIDE SEQUENCE [LARGE SCALE GENOMIC DNA]</scope>
    <source>
        <strain evidence="6 7">MEX-2019</strain>
        <tissue evidence="6">Muscle</tissue>
    </source>
</reference>
<dbReference type="PANTHER" id="PTHR45937">
    <property type="entry name" value="ASPARAGINE SYNTHETASE DOMAIN-CONTAINING PROTEIN 1"/>
    <property type="match status" value="1"/>
</dbReference>